<evidence type="ECO:0000313" key="1">
    <source>
        <dbReference type="EMBL" id="CAJ0594843.1"/>
    </source>
</evidence>
<sequence length="90" mass="10405">MNFIAGHPLDDEICVGLCPYFMKTYAENLDAKFDFKDITKMCKENPSVAPQICKGLTKTKRTSELSGKVTWDQYCNDCTEMLWKKENRNL</sequence>
<name>A0AA36M069_CYLNA</name>
<organism evidence="1 2">
    <name type="scientific">Cylicocyclus nassatus</name>
    <name type="common">Nematode worm</name>
    <dbReference type="NCBI Taxonomy" id="53992"/>
    <lineage>
        <taxon>Eukaryota</taxon>
        <taxon>Metazoa</taxon>
        <taxon>Ecdysozoa</taxon>
        <taxon>Nematoda</taxon>
        <taxon>Chromadorea</taxon>
        <taxon>Rhabditida</taxon>
        <taxon>Rhabditina</taxon>
        <taxon>Rhabditomorpha</taxon>
        <taxon>Strongyloidea</taxon>
        <taxon>Strongylidae</taxon>
        <taxon>Cylicocyclus</taxon>
    </lineage>
</organism>
<proteinExistence type="predicted"/>
<dbReference type="AlphaFoldDB" id="A0AA36M069"/>
<comment type="caution">
    <text evidence="1">The sequence shown here is derived from an EMBL/GenBank/DDBJ whole genome shotgun (WGS) entry which is preliminary data.</text>
</comment>
<accession>A0AA36M069</accession>
<reference evidence="1" key="1">
    <citation type="submission" date="2023-07" db="EMBL/GenBank/DDBJ databases">
        <authorList>
            <consortium name="CYATHOMIX"/>
        </authorList>
    </citation>
    <scope>NUCLEOTIDE SEQUENCE</scope>
    <source>
        <strain evidence="1">N/A</strain>
    </source>
</reference>
<dbReference type="Proteomes" id="UP001176961">
    <property type="component" value="Unassembled WGS sequence"/>
</dbReference>
<evidence type="ECO:0000313" key="2">
    <source>
        <dbReference type="Proteomes" id="UP001176961"/>
    </source>
</evidence>
<keyword evidence="2" id="KW-1185">Reference proteome</keyword>
<dbReference type="EMBL" id="CATQJL010000112">
    <property type="protein sequence ID" value="CAJ0594843.1"/>
    <property type="molecule type" value="Genomic_DNA"/>
</dbReference>
<protein>
    <submittedName>
        <fullName evidence="1">Uncharacterized protein</fullName>
    </submittedName>
</protein>
<gene>
    <name evidence="1" type="ORF">CYNAS_LOCUS6826</name>
</gene>